<name>A0A095ZQI1_9BACT</name>
<dbReference type="Gene3D" id="3.40.50.2000">
    <property type="entry name" value="Glycogen Phosphorylase B"/>
    <property type="match status" value="2"/>
</dbReference>
<dbReference type="Pfam" id="PF00534">
    <property type="entry name" value="Glycos_transf_1"/>
    <property type="match status" value="1"/>
</dbReference>
<feature type="domain" description="Glycosyl transferase family 1" evidence="1">
    <location>
        <begin position="194"/>
        <end position="350"/>
    </location>
</feature>
<accession>A0A095ZQI1</accession>
<protein>
    <recommendedName>
        <fullName evidence="1">Glycosyl transferase family 1 domain-containing protein</fullName>
    </recommendedName>
</protein>
<comment type="caution">
    <text evidence="2">The sequence shown here is derived from an EMBL/GenBank/DDBJ whole genome shotgun (WGS) entry which is preliminary data.</text>
</comment>
<evidence type="ECO:0000313" key="2">
    <source>
        <dbReference type="EMBL" id="KGF36656.1"/>
    </source>
</evidence>
<proteinExistence type="predicted"/>
<dbReference type="PANTHER" id="PTHR12526">
    <property type="entry name" value="GLYCOSYLTRANSFERASE"/>
    <property type="match status" value="1"/>
</dbReference>
<dbReference type="PANTHER" id="PTHR12526:SF630">
    <property type="entry name" value="GLYCOSYLTRANSFERASE"/>
    <property type="match status" value="1"/>
</dbReference>
<dbReference type="OrthoDB" id="9811239at2"/>
<organism evidence="2 3">
    <name type="scientific">Hoylesella buccalis DNF00853</name>
    <dbReference type="NCBI Taxonomy" id="1401074"/>
    <lineage>
        <taxon>Bacteria</taxon>
        <taxon>Pseudomonadati</taxon>
        <taxon>Bacteroidota</taxon>
        <taxon>Bacteroidia</taxon>
        <taxon>Bacteroidales</taxon>
        <taxon>Prevotellaceae</taxon>
        <taxon>Hoylesella</taxon>
    </lineage>
</organism>
<dbReference type="CDD" id="cd03820">
    <property type="entry name" value="GT4_AmsD-like"/>
    <property type="match status" value="1"/>
</dbReference>
<gene>
    <name evidence="2" type="ORF">HMPREF2137_01275</name>
</gene>
<sequence>MRLAFVIDSLYNSGGMEHSMSIVAGALTSKYDVTVITGLQNKRELFYPLSPKITYVDISVDPNLKKKHLFEMPIINDYRKKLEKYLFEHRMDYVVSLGGITQYFLYKIKDGSKKILWFKFEINIFKVWATGNPIKVLCETTFQKYRMIYHISKFDKIVLLTDSDLKQWRNYTNRAVRIYNPLTLDVPLQISDLSNKQVIAVGRLTKVKGFDFLIDAWGKVNKEHPDWELVIYGDGEERSNLQRQIENLGLSSVIQMPGRTKELVSKYAASSIFILTSREEGFGNVMIEAEACGLPIIAFDCPYGPREIIRNEYNGYLIPKIGDVDTLSEKIIKLISDSTLRKKIGNNALKDVKRFSVDKICNEWVQLLSTI</sequence>
<evidence type="ECO:0000259" key="1">
    <source>
        <dbReference type="Pfam" id="PF00534"/>
    </source>
</evidence>
<reference evidence="2 3" key="1">
    <citation type="submission" date="2014-07" db="EMBL/GenBank/DDBJ databases">
        <authorList>
            <person name="McCorrison J."/>
            <person name="Sanka R."/>
            <person name="Torralba M."/>
            <person name="Gillis M."/>
            <person name="Haft D.H."/>
            <person name="Methe B."/>
            <person name="Sutton G."/>
            <person name="Nelson K.E."/>
        </authorList>
    </citation>
    <scope>NUCLEOTIDE SEQUENCE [LARGE SCALE GENOMIC DNA]</scope>
    <source>
        <strain evidence="2 3">DNF00853</strain>
    </source>
</reference>
<dbReference type="RefSeq" id="WP_036871620.1">
    <property type="nucleotide sequence ID" value="NZ_JRNN01000025.1"/>
</dbReference>
<dbReference type="SUPFAM" id="SSF53756">
    <property type="entry name" value="UDP-Glycosyltransferase/glycogen phosphorylase"/>
    <property type="match status" value="1"/>
</dbReference>
<dbReference type="InterPro" id="IPR001296">
    <property type="entry name" value="Glyco_trans_1"/>
</dbReference>
<dbReference type="GO" id="GO:0016757">
    <property type="term" value="F:glycosyltransferase activity"/>
    <property type="evidence" value="ECO:0007669"/>
    <property type="project" value="InterPro"/>
</dbReference>
<dbReference type="Proteomes" id="UP000029556">
    <property type="component" value="Unassembled WGS sequence"/>
</dbReference>
<dbReference type="AlphaFoldDB" id="A0A095ZQI1"/>
<dbReference type="EMBL" id="JRNN01000025">
    <property type="protein sequence ID" value="KGF36656.1"/>
    <property type="molecule type" value="Genomic_DNA"/>
</dbReference>
<evidence type="ECO:0000313" key="3">
    <source>
        <dbReference type="Proteomes" id="UP000029556"/>
    </source>
</evidence>